<dbReference type="Proteomes" id="UP000236731">
    <property type="component" value="Unassembled WGS sequence"/>
</dbReference>
<dbReference type="RefSeq" id="WP_103905692.1">
    <property type="nucleotide sequence ID" value="NZ_CP049246.1"/>
</dbReference>
<dbReference type="OrthoDB" id="700649at2"/>
<organism evidence="1 2">
    <name type="scientific">Sphingobacterium lactis</name>
    <dbReference type="NCBI Taxonomy" id="797291"/>
    <lineage>
        <taxon>Bacteria</taxon>
        <taxon>Pseudomonadati</taxon>
        <taxon>Bacteroidota</taxon>
        <taxon>Sphingobacteriia</taxon>
        <taxon>Sphingobacteriales</taxon>
        <taxon>Sphingobacteriaceae</taxon>
        <taxon>Sphingobacterium</taxon>
    </lineage>
</organism>
<evidence type="ECO:0000313" key="2">
    <source>
        <dbReference type="Proteomes" id="UP000236731"/>
    </source>
</evidence>
<proteinExistence type="predicted"/>
<accession>A0A1H5WEL6</accession>
<sequence>MTKYTIKKVFEKAFPTNIWKIEIDTLQSLIAVETRDQESTVASFLAFDFAGSCLMSPCKADGKEWTLDSVQDGHLVLKRIGEHTPIQEGIQIIRIRDNEVVFNSYEFVLLDVYHGFVHARHRSISSGESIVVNLVTGTYAPASDQQFDYAPNKLQYPIPYPKQPKFLQDEGLTGPLWLSKCGENYLWCYHQEHNGQFDLILSTSDLNQLLDRQVILQQMDKMIPQPYFQIGNQIFFMSFNKQEIVSYLV</sequence>
<reference evidence="2" key="1">
    <citation type="submission" date="2016-10" db="EMBL/GenBank/DDBJ databases">
        <authorList>
            <person name="Varghese N."/>
            <person name="Submissions S."/>
        </authorList>
    </citation>
    <scope>NUCLEOTIDE SEQUENCE [LARGE SCALE GENOMIC DNA]</scope>
    <source>
        <strain evidence="2">DSM 22361</strain>
    </source>
</reference>
<gene>
    <name evidence="1" type="ORF">SAMN05421877_10426</name>
</gene>
<dbReference type="EMBL" id="FNUT01000004">
    <property type="protein sequence ID" value="SEF97833.1"/>
    <property type="molecule type" value="Genomic_DNA"/>
</dbReference>
<evidence type="ECO:0000313" key="1">
    <source>
        <dbReference type="EMBL" id="SEF97833.1"/>
    </source>
</evidence>
<dbReference type="AlphaFoldDB" id="A0A1H5WEL6"/>
<name>A0A1H5WEL6_9SPHI</name>
<keyword evidence="2" id="KW-1185">Reference proteome</keyword>
<evidence type="ECO:0008006" key="3">
    <source>
        <dbReference type="Google" id="ProtNLM"/>
    </source>
</evidence>
<protein>
    <recommendedName>
        <fullName evidence="3">DUF4905 domain-containing protein</fullName>
    </recommendedName>
</protein>